<dbReference type="SUPFAM" id="SSF52096">
    <property type="entry name" value="ClpP/crotonase"/>
    <property type="match status" value="1"/>
</dbReference>
<dbReference type="InterPro" id="IPR001753">
    <property type="entry name" value="Enoyl-CoA_hydra/iso"/>
</dbReference>
<accession>A0ABP7FAA8</accession>
<dbReference type="EMBL" id="BAABAE010000002">
    <property type="protein sequence ID" value="GAA3734687.1"/>
    <property type="molecule type" value="Genomic_DNA"/>
</dbReference>
<evidence type="ECO:0000256" key="2">
    <source>
        <dbReference type="ARBA" id="ARBA00023098"/>
    </source>
</evidence>
<organism evidence="4 5">
    <name type="scientific">Leifsonella bigeumensis</name>
    <dbReference type="NCBI Taxonomy" id="433643"/>
    <lineage>
        <taxon>Bacteria</taxon>
        <taxon>Bacillati</taxon>
        <taxon>Actinomycetota</taxon>
        <taxon>Actinomycetes</taxon>
        <taxon>Micrococcales</taxon>
        <taxon>Microbacteriaceae</taxon>
        <taxon>Leifsonella</taxon>
    </lineage>
</organism>
<dbReference type="PANTHER" id="PTHR11941:SF169">
    <property type="entry name" value="(7AS)-7A-METHYL-1,5-DIOXO-2,3,5,6,7,7A-HEXAHYDRO-1H-INDENE-CARBOXYL-COA HYDROLASE"/>
    <property type="match status" value="1"/>
</dbReference>
<evidence type="ECO:0008006" key="6">
    <source>
        <dbReference type="Google" id="ProtNLM"/>
    </source>
</evidence>
<dbReference type="RefSeq" id="WP_344754044.1">
    <property type="nucleotide sequence ID" value="NZ_BAABAE010000002.1"/>
</dbReference>
<keyword evidence="3" id="KW-0456">Lyase</keyword>
<gene>
    <name evidence="4" type="ORF">GCM10022239_08500</name>
</gene>
<sequence length="263" mass="27439">MSNDVETPVLLNLSGHVLTVTINRPAARNALRVADKRRIADILDEAAAGDARCVVLTGAGDQAFCAGSDLKEMSKMDTAGFLAMERVEAQMYDAIMRNPLPVIAAVHGWALGTGCVLAAASDLVVADPGANFGQPEILNGAPTPIHGALLPRIVGLNRARWLVLTGRTITAATALDWGLVSEVSPPGAALDVAQTLAASLVEDVHPGSMALQKQIVDGWVRHSFGAAVDGSMFIAATAYGSGWPQSAAARMRGRRLRRTGEAG</sequence>
<name>A0ABP7FAA8_9MICO</name>
<comment type="similarity">
    <text evidence="1">Belongs to the enoyl-CoA hydratase/isomerase family.</text>
</comment>
<evidence type="ECO:0000313" key="4">
    <source>
        <dbReference type="EMBL" id="GAA3734687.1"/>
    </source>
</evidence>
<keyword evidence="2" id="KW-0443">Lipid metabolism</keyword>
<protein>
    <recommendedName>
        <fullName evidence="6">Enoyl-CoA hydratase</fullName>
    </recommendedName>
</protein>
<evidence type="ECO:0000313" key="5">
    <source>
        <dbReference type="Proteomes" id="UP001501004"/>
    </source>
</evidence>
<dbReference type="Gene3D" id="3.90.226.10">
    <property type="entry name" value="2-enoyl-CoA Hydratase, Chain A, domain 1"/>
    <property type="match status" value="1"/>
</dbReference>
<dbReference type="Pfam" id="PF00378">
    <property type="entry name" value="ECH_1"/>
    <property type="match status" value="1"/>
</dbReference>
<proteinExistence type="inferred from homology"/>
<dbReference type="CDD" id="cd06558">
    <property type="entry name" value="crotonase-like"/>
    <property type="match status" value="1"/>
</dbReference>
<evidence type="ECO:0000256" key="1">
    <source>
        <dbReference type="ARBA" id="ARBA00005254"/>
    </source>
</evidence>
<keyword evidence="5" id="KW-1185">Reference proteome</keyword>
<dbReference type="Proteomes" id="UP001501004">
    <property type="component" value="Unassembled WGS sequence"/>
</dbReference>
<dbReference type="PANTHER" id="PTHR11941">
    <property type="entry name" value="ENOYL-COA HYDRATASE-RELATED"/>
    <property type="match status" value="1"/>
</dbReference>
<dbReference type="InterPro" id="IPR029045">
    <property type="entry name" value="ClpP/crotonase-like_dom_sf"/>
</dbReference>
<evidence type="ECO:0000256" key="3">
    <source>
        <dbReference type="ARBA" id="ARBA00023239"/>
    </source>
</evidence>
<comment type="caution">
    <text evidence="4">The sequence shown here is derived from an EMBL/GenBank/DDBJ whole genome shotgun (WGS) entry which is preliminary data.</text>
</comment>
<reference evidence="5" key="1">
    <citation type="journal article" date="2019" name="Int. J. Syst. Evol. Microbiol.">
        <title>The Global Catalogue of Microorganisms (GCM) 10K type strain sequencing project: providing services to taxonomists for standard genome sequencing and annotation.</title>
        <authorList>
            <consortium name="The Broad Institute Genomics Platform"/>
            <consortium name="The Broad Institute Genome Sequencing Center for Infectious Disease"/>
            <person name="Wu L."/>
            <person name="Ma J."/>
        </authorList>
    </citation>
    <scope>NUCLEOTIDE SEQUENCE [LARGE SCALE GENOMIC DNA]</scope>
    <source>
        <strain evidence="5">JCM 16949</strain>
    </source>
</reference>